<organism evidence="3 4">
    <name type="scientific">Actinomadura pelletieri DSM 43383</name>
    <dbReference type="NCBI Taxonomy" id="1120940"/>
    <lineage>
        <taxon>Bacteria</taxon>
        <taxon>Bacillati</taxon>
        <taxon>Actinomycetota</taxon>
        <taxon>Actinomycetes</taxon>
        <taxon>Streptosporangiales</taxon>
        <taxon>Thermomonosporaceae</taxon>
        <taxon>Actinomadura</taxon>
    </lineage>
</organism>
<keyword evidence="1" id="KW-0472">Membrane</keyword>
<dbReference type="Pfam" id="PF08044">
    <property type="entry name" value="DUF1707"/>
    <property type="match status" value="1"/>
</dbReference>
<feature type="domain" description="DUF1707" evidence="2">
    <location>
        <begin position="7"/>
        <end position="59"/>
    </location>
</feature>
<reference evidence="3 4" key="1">
    <citation type="submission" date="2018-10" db="EMBL/GenBank/DDBJ databases">
        <title>Genomic Encyclopedia of Archaeal and Bacterial Type Strains, Phase II (KMG-II): from individual species to whole genera.</title>
        <authorList>
            <person name="Goeker M."/>
        </authorList>
    </citation>
    <scope>NUCLEOTIDE SEQUENCE [LARGE SCALE GENOMIC DNA]</scope>
    <source>
        <strain evidence="3 4">DSM 43383</strain>
    </source>
</reference>
<keyword evidence="1" id="KW-0812">Transmembrane</keyword>
<dbReference type="RefSeq" id="WP_121437693.1">
    <property type="nucleotide sequence ID" value="NZ_RBWU01000007.1"/>
</dbReference>
<gene>
    <name evidence="3" type="ORF">BZB76_5997</name>
</gene>
<evidence type="ECO:0000256" key="1">
    <source>
        <dbReference type="SAM" id="Phobius"/>
    </source>
</evidence>
<accession>A0A495QB04</accession>
<keyword evidence="1" id="KW-1133">Transmembrane helix</keyword>
<proteinExistence type="predicted"/>
<dbReference type="PANTHER" id="PTHR40763">
    <property type="entry name" value="MEMBRANE PROTEIN-RELATED"/>
    <property type="match status" value="1"/>
</dbReference>
<feature type="transmembrane region" description="Helical" evidence="1">
    <location>
        <begin position="139"/>
        <end position="158"/>
    </location>
</feature>
<sequence>MARQDEIRVGDADRDAVMLALHDHFAAGRLDRGELDERLDTALAAKTHGDLRALVRDLPPPTGLPEPASPAPTAVRRGPGCWGPGGWWPGTADANHLTHMHKRHMHERHMHERHMHERHMHERHTHERHMARRRHHGHGHFPAFPLLLALFLVLAFTVGPGTGVFVVLQVALAIWVIRAVLVAFGVRRSRHGV</sequence>
<dbReference type="Proteomes" id="UP000274601">
    <property type="component" value="Unassembled WGS sequence"/>
</dbReference>
<dbReference type="EMBL" id="RBWU01000007">
    <property type="protein sequence ID" value="RKS68860.1"/>
    <property type="molecule type" value="Genomic_DNA"/>
</dbReference>
<feature type="transmembrane region" description="Helical" evidence="1">
    <location>
        <begin position="164"/>
        <end position="186"/>
    </location>
</feature>
<dbReference type="OrthoDB" id="3534574at2"/>
<evidence type="ECO:0000259" key="2">
    <source>
        <dbReference type="Pfam" id="PF08044"/>
    </source>
</evidence>
<dbReference type="AlphaFoldDB" id="A0A495QB04"/>
<dbReference type="PANTHER" id="PTHR40763:SF5">
    <property type="entry name" value="MEMBRANE PROTEIN"/>
    <property type="match status" value="1"/>
</dbReference>
<keyword evidence="4" id="KW-1185">Reference proteome</keyword>
<dbReference type="InterPro" id="IPR012551">
    <property type="entry name" value="DUF1707_SHOCT-like"/>
</dbReference>
<comment type="caution">
    <text evidence="3">The sequence shown here is derived from an EMBL/GenBank/DDBJ whole genome shotgun (WGS) entry which is preliminary data.</text>
</comment>
<name>A0A495QB04_9ACTN</name>
<evidence type="ECO:0000313" key="3">
    <source>
        <dbReference type="EMBL" id="RKS68860.1"/>
    </source>
</evidence>
<evidence type="ECO:0000313" key="4">
    <source>
        <dbReference type="Proteomes" id="UP000274601"/>
    </source>
</evidence>
<protein>
    <submittedName>
        <fullName evidence="3">Uncharacterized protein DUF1707</fullName>
    </submittedName>
</protein>